<sequence>MLLQGRVRSRGAKQLQNETTRRRCLSGLTYEFPFLRGHHRSHKNHLDTPYNVSSWSPILFTAPCEFPHSFPIVTLDVRPTSHPKKTSHVSWNFVEVFDTLDLWKDLNVDPSEDDVKNSEPPGPAWLLRAADISEIPFLVSKHY</sequence>
<protein>
    <submittedName>
        <fullName evidence="1">Uncharacterized protein</fullName>
    </submittedName>
</protein>
<dbReference type="Proteomes" id="UP001054945">
    <property type="component" value="Unassembled WGS sequence"/>
</dbReference>
<name>A0AAV4MG35_CAEEX</name>
<evidence type="ECO:0000313" key="1">
    <source>
        <dbReference type="EMBL" id="GIX70954.1"/>
    </source>
</evidence>
<reference evidence="1 2" key="1">
    <citation type="submission" date="2021-06" db="EMBL/GenBank/DDBJ databases">
        <title>Caerostris extrusa draft genome.</title>
        <authorList>
            <person name="Kono N."/>
            <person name="Arakawa K."/>
        </authorList>
    </citation>
    <scope>NUCLEOTIDE SEQUENCE [LARGE SCALE GENOMIC DNA]</scope>
</reference>
<evidence type="ECO:0000313" key="2">
    <source>
        <dbReference type="Proteomes" id="UP001054945"/>
    </source>
</evidence>
<proteinExistence type="predicted"/>
<accession>A0AAV4MG35</accession>
<organism evidence="1 2">
    <name type="scientific">Caerostris extrusa</name>
    <name type="common">Bark spider</name>
    <name type="synonym">Caerostris bankana</name>
    <dbReference type="NCBI Taxonomy" id="172846"/>
    <lineage>
        <taxon>Eukaryota</taxon>
        <taxon>Metazoa</taxon>
        <taxon>Ecdysozoa</taxon>
        <taxon>Arthropoda</taxon>
        <taxon>Chelicerata</taxon>
        <taxon>Arachnida</taxon>
        <taxon>Araneae</taxon>
        <taxon>Araneomorphae</taxon>
        <taxon>Entelegynae</taxon>
        <taxon>Araneoidea</taxon>
        <taxon>Araneidae</taxon>
        <taxon>Caerostris</taxon>
    </lineage>
</organism>
<comment type="caution">
    <text evidence="1">The sequence shown here is derived from an EMBL/GenBank/DDBJ whole genome shotgun (WGS) entry which is preliminary data.</text>
</comment>
<dbReference type="EMBL" id="BPLR01002176">
    <property type="protein sequence ID" value="GIX70954.1"/>
    <property type="molecule type" value="Genomic_DNA"/>
</dbReference>
<gene>
    <name evidence="1" type="ORF">CEXT_505811</name>
</gene>
<keyword evidence="2" id="KW-1185">Reference proteome</keyword>
<dbReference type="AlphaFoldDB" id="A0AAV4MG35"/>